<comment type="caution">
    <text evidence="3">The sequence shown here is derived from an EMBL/GenBank/DDBJ whole genome shotgun (WGS) entry which is preliminary data.</text>
</comment>
<feature type="chain" id="PRO_5046976192" description="Lipoprotein" evidence="2">
    <location>
        <begin position="30"/>
        <end position="265"/>
    </location>
</feature>
<dbReference type="Proteomes" id="UP000721954">
    <property type="component" value="Unassembled WGS sequence"/>
</dbReference>
<proteinExistence type="predicted"/>
<evidence type="ECO:0000256" key="2">
    <source>
        <dbReference type="SAM" id="SignalP"/>
    </source>
</evidence>
<feature type="compositionally biased region" description="Basic and acidic residues" evidence="1">
    <location>
        <begin position="175"/>
        <end position="184"/>
    </location>
</feature>
<dbReference type="EMBL" id="JAFFZM010000024">
    <property type="protein sequence ID" value="MBO8202508.1"/>
    <property type="molecule type" value="Genomic_DNA"/>
</dbReference>
<sequence>MRKQHRTSLVVAVCAAATASGGLLTPAHATTTATQRDGPDIAELSGEEIAEKAAAELNSADSVRLRMKAPDLRLDLTLDEKANCSGKVTTPGSGSVRLIKRGDTVWLKPDAAFWKAQLGPKQGAAAAEKFQGRYIKGSAKDDDLGGKGLATACDLDAFRAASGVRDTPGPRWKRGRESSVDGHRSVPVTRAQDKARVTMHVSTEGKPYPLRLERKAGSKHDRIDLGRFNRPVSRSTPPKDRTVTVDQLRRHLGDSGQGEPPSESV</sequence>
<protein>
    <recommendedName>
        <fullName evidence="5">Lipoprotein</fullName>
    </recommendedName>
</protein>
<organism evidence="3 4">
    <name type="scientific">Streptomyces smyrnaeus</name>
    <dbReference type="NCBI Taxonomy" id="1387713"/>
    <lineage>
        <taxon>Bacteria</taxon>
        <taxon>Bacillati</taxon>
        <taxon>Actinomycetota</taxon>
        <taxon>Actinomycetes</taxon>
        <taxon>Kitasatosporales</taxon>
        <taxon>Streptomycetaceae</taxon>
        <taxon>Streptomyces</taxon>
    </lineage>
</organism>
<name>A0ABS3Y4T5_9ACTN</name>
<reference evidence="3 4" key="1">
    <citation type="submission" date="2021-02" db="EMBL/GenBank/DDBJ databases">
        <title>Streptomyces spirodelae sp. nov., isolated from duckweed.</title>
        <authorList>
            <person name="Saimee Y."/>
            <person name="Duangmal K."/>
        </authorList>
    </citation>
    <scope>NUCLEOTIDE SEQUENCE [LARGE SCALE GENOMIC DNA]</scope>
    <source>
        <strain evidence="3 4">DSM 42105</strain>
    </source>
</reference>
<evidence type="ECO:0000313" key="4">
    <source>
        <dbReference type="Proteomes" id="UP000721954"/>
    </source>
</evidence>
<feature type="compositionally biased region" description="Basic and acidic residues" evidence="1">
    <location>
        <begin position="237"/>
        <end position="253"/>
    </location>
</feature>
<feature type="compositionally biased region" description="Basic and acidic residues" evidence="1">
    <location>
        <begin position="211"/>
        <end position="227"/>
    </location>
</feature>
<evidence type="ECO:0000256" key="1">
    <source>
        <dbReference type="SAM" id="MobiDB-lite"/>
    </source>
</evidence>
<feature type="signal peptide" evidence="2">
    <location>
        <begin position="1"/>
        <end position="29"/>
    </location>
</feature>
<evidence type="ECO:0008006" key="5">
    <source>
        <dbReference type="Google" id="ProtNLM"/>
    </source>
</evidence>
<gene>
    <name evidence="3" type="ORF">JW613_30120</name>
</gene>
<keyword evidence="4" id="KW-1185">Reference proteome</keyword>
<keyword evidence="2" id="KW-0732">Signal</keyword>
<evidence type="ECO:0000313" key="3">
    <source>
        <dbReference type="EMBL" id="MBO8202508.1"/>
    </source>
</evidence>
<feature type="region of interest" description="Disordered" evidence="1">
    <location>
        <begin position="164"/>
        <end position="187"/>
    </location>
</feature>
<accession>A0ABS3Y4T5</accession>
<feature type="region of interest" description="Disordered" evidence="1">
    <location>
        <begin position="206"/>
        <end position="265"/>
    </location>
</feature>
<dbReference type="RefSeq" id="WP_209214044.1">
    <property type="nucleotide sequence ID" value="NZ_JAFFZM010000024.1"/>
</dbReference>
<dbReference type="GeneID" id="96262873"/>